<dbReference type="AlphaFoldDB" id="A0A246J839"/>
<evidence type="ECO:0000313" key="3">
    <source>
        <dbReference type="EMBL" id="OWQ88807.1"/>
    </source>
</evidence>
<proteinExistence type="predicted"/>
<evidence type="ECO:0000256" key="1">
    <source>
        <dbReference type="SAM" id="SignalP"/>
    </source>
</evidence>
<sequence length="209" mass="21157">MKRVSSPALLALTLVGALAATPALAAPTVIDFDGPTSFAPIGDYYNGGAGPNLGVSFTEPALGLANDALGTYFTNAPSMGGVMFTFDTGAFMNVAKGFTGEVSFFYSAAAAFADAVTIYSGLNGTGSVLGTFSLTDNATLGCSDSGFCHWDRLSLAFNGTAQSIGFGAGAGQLAFDDVSISAVPEPESFALMLAGLAAMGVVTRRQRRG</sequence>
<evidence type="ECO:0000259" key="2">
    <source>
        <dbReference type="Pfam" id="PF07589"/>
    </source>
</evidence>
<protein>
    <recommendedName>
        <fullName evidence="2">Ice-binding protein C-terminal domain-containing protein</fullName>
    </recommendedName>
</protein>
<dbReference type="Proteomes" id="UP000197468">
    <property type="component" value="Unassembled WGS sequence"/>
</dbReference>
<evidence type="ECO:0000313" key="4">
    <source>
        <dbReference type="Proteomes" id="UP000197468"/>
    </source>
</evidence>
<feature type="chain" id="PRO_5012535072" description="Ice-binding protein C-terminal domain-containing protein" evidence="1">
    <location>
        <begin position="26"/>
        <end position="209"/>
    </location>
</feature>
<reference evidence="3 4" key="1">
    <citation type="journal article" date="2008" name="Int. J. Syst. Evol. Microbiol.">
        <title>Description of Roseateles aquatilis sp. nov. and Roseateles terrae sp. nov., in the class Betaproteobacteria, and emended description of the genus Roseateles.</title>
        <authorList>
            <person name="Gomila M."/>
            <person name="Bowien B."/>
            <person name="Falsen E."/>
            <person name="Moore E.R."/>
            <person name="Lalucat J."/>
        </authorList>
    </citation>
    <scope>NUCLEOTIDE SEQUENCE [LARGE SCALE GENOMIC DNA]</scope>
    <source>
        <strain evidence="3 4">CCUG 48205</strain>
    </source>
</reference>
<name>A0A246J839_9BURK</name>
<dbReference type="EMBL" id="NIOF01000006">
    <property type="protein sequence ID" value="OWQ88807.1"/>
    <property type="molecule type" value="Genomic_DNA"/>
</dbReference>
<keyword evidence="1" id="KW-0732">Signal</keyword>
<comment type="caution">
    <text evidence="3">The sequence shown here is derived from an EMBL/GenBank/DDBJ whole genome shotgun (WGS) entry which is preliminary data.</text>
</comment>
<feature type="signal peptide" evidence="1">
    <location>
        <begin position="1"/>
        <end position="25"/>
    </location>
</feature>
<organism evidence="3 4">
    <name type="scientific">Roseateles aquatilis</name>
    <dbReference type="NCBI Taxonomy" id="431061"/>
    <lineage>
        <taxon>Bacteria</taxon>
        <taxon>Pseudomonadati</taxon>
        <taxon>Pseudomonadota</taxon>
        <taxon>Betaproteobacteria</taxon>
        <taxon>Burkholderiales</taxon>
        <taxon>Sphaerotilaceae</taxon>
        <taxon>Roseateles</taxon>
    </lineage>
</organism>
<keyword evidence="4" id="KW-1185">Reference proteome</keyword>
<dbReference type="OrthoDB" id="8909466at2"/>
<dbReference type="NCBIfam" id="TIGR02595">
    <property type="entry name" value="PEP_CTERM"/>
    <property type="match status" value="1"/>
</dbReference>
<dbReference type="InterPro" id="IPR013424">
    <property type="entry name" value="Ice-binding_C"/>
</dbReference>
<gene>
    <name evidence="3" type="ORF">CDN99_15110</name>
</gene>
<accession>A0A246J839</accession>
<dbReference type="Pfam" id="PF07589">
    <property type="entry name" value="PEP-CTERM"/>
    <property type="match status" value="1"/>
</dbReference>
<dbReference type="RefSeq" id="WP_088385693.1">
    <property type="nucleotide sequence ID" value="NZ_NIOF01000006.1"/>
</dbReference>
<feature type="domain" description="Ice-binding protein C-terminal" evidence="2">
    <location>
        <begin position="182"/>
        <end position="207"/>
    </location>
</feature>